<proteinExistence type="predicted"/>
<gene>
    <name evidence="1" type="ORF">DAEQUDRAFT_778918</name>
</gene>
<organism evidence="1 2">
    <name type="scientific">Daedalea quercina L-15889</name>
    <dbReference type="NCBI Taxonomy" id="1314783"/>
    <lineage>
        <taxon>Eukaryota</taxon>
        <taxon>Fungi</taxon>
        <taxon>Dikarya</taxon>
        <taxon>Basidiomycota</taxon>
        <taxon>Agaricomycotina</taxon>
        <taxon>Agaricomycetes</taxon>
        <taxon>Polyporales</taxon>
        <taxon>Fomitopsis</taxon>
    </lineage>
</organism>
<name>A0A165KQP6_9APHY</name>
<evidence type="ECO:0000313" key="1">
    <source>
        <dbReference type="EMBL" id="KZT63463.1"/>
    </source>
</evidence>
<dbReference type="EMBL" id="KV429182">
    <property type="protein sequence ID" value="KZT63463.1"/>
    <property type="molecule type" value="Genomic_DNA"/>
</dbReference>
<reference evidence="1 2" key="1">
    <citation type="journal article" date="2016" name="Mol. Biol. Evol.">
        <title>Comparative Genomics of Early-Diverging Mushroom-Forming Fungi Provides Insights into the Origins of Lignocellulose Decay Capabilities.</title>
        <authorList>
            <person name="Nagy L.G."/>
            <person name="Riley R."/>
            <person name="Tritt A."/>
            <person name="Adam C."/>
            <person name="Daum C."/>
            <person name="Floudas D."/>
            <person name="Sun H."/>
            <person name="Yadav J.S."/>
            <person name="Pangilinan J."/>
            <person name="Larsson K.H."/>
            <person name="Matsuura K."/>
            <person name="Barry K."/>
            <person name="Labutti K."/>
            <person name="Kuo R."/>
            <person name="Ohm R.A."/>
            <person name="Bhattacharya S.S."/>
            <person name="Shirouzu T."/>
            <person name="Yoshinaga Y."/>
            <person name="Martin F.M."/>
            <person name="Grigoriev I.V."/>
            <person name="Hibbett D.S."/>
        </authorList>
    </citation>
    <scope>NUCLEOTIDE SEQUENCE [LARGE SCALE GENOMIC DNA]</scope>
    <source>
        <strain evidence="1 2">L-15889</strain>
    </source>
</reference>
<keyword evidence="2" id="KW-1185">Reference proteome</keyword>
<sequence length="119" mass="13395">MSPTILRANPRPEDESWNFTAAVPPARRPGYGKHVSFTPDAIKLDVILFPSNRILNADNLSKFILASFEGLRFPDNPPSVARDYMMRLLKAGFFLNGVQYRFYGHSNSQLVSAEQTHPS</sequence>
<accession>A0A165KQP6</accession>
<protein>
    <submittedName>
        <fullName evidence="1">Uncharacterized protein</fullName>
    </submittedName>
</protein>
<dbReference type="OrthoDB" id="6513042at2759"/>
<dbReference type="AlphaFoldDB" id="A0A165KQP6"/>
<evidence type="ECO:0000313" key="2">
    <source>
        <dbReference type="Proteomes" id="UP000076727"/>
    </source>
</evidence>
<dbReference type="Proteomes" id="UP000076727">
    <property type="component" value="Unassembled WGS sequence"/>
</dbReference>
<dbReference type="STRING" id="1314783.A0A165KQP6"/>